<keyword evidence="2 7" id="KW-0813">Transport</keyword>
<dbReference type="Gene3D" id="1.10.3720.10">
    <property type="entry name" value="MetI-like"/>
    <property type="match status" value="1"/>
</dbReference>
<feature type="transmembrane region" description="Helical" evidence="7">
    <location>
        <begin position="273"/>
        <end position="298"/>
    </location>
</feature>
<accession>A0A511DNK4</accession>
<dbReference type="RefSeq" id="WP_147114302.1">
    <property type="nucleotide sequence ID" value="NZ_BJVJ01000088.1"/>
</dbReference>
<evidence type="ECO:0000256" key="2">
    <source>
        <dbReference type="ARBA" id="ARBA00022448"/>
    </source>
</evidence>
<keyword evidence="10" id="KW-1185">Reference proteome</keyword>
<dbReference type="PANTHER" id="PTHR43163:SF6">
    <property type="entry name" value="DIPEPTIDE TRANSPORT SYSTEM PERMEASE PROTEIN DPPB-RELATED"/>
    <property type="match status" value="1"/>
</dbReference>
<dbReference type="PROSITE" id="PS50928">
    <property type="entry name" value="ABC_TM1"/>
    <property type="match status" value="1"/>
</dbReference>
<feature type="domain" description="ABC transmembrane type-1" evidence="8">
    <location>
        <begin position="94"/>
        <end position="297"/>
    </location>
</feature>
<evidence type="ECO:0000256" key="6">
    <source>
        <dbReference type="ARBA" id="ARBA00023136"/>
    </source>
</evidence>
<dbReference type="EMBL" id="BJVJ01000088">
    <property type="protein sequence ID" value="GEL26390.1"/>
    <property type="molecule type" value="Genomic_DNA"/>
</dbReference>
<feature type="transmembrane region" description="Helical" evidence="7">
    <location>
        <begin position="133"/>
        <end position="161"/>
    </location>
</feature>
<evidence type="ECO:0000259" key="8">
    <source>
        <dbReference type="PROSITE" id="PS50928"/>
    </source>
</evidence>
<evidence type="ECO:0000256" key="3">
    <source>
        <dbReference type="ARBA" id="ARBA00022475"/>
    </source>
</evidence>
<keyword evidence="6 7" id="KW-0472">Membrane</keyword>
<gene>
    <name evidence="9" type="ORF">PSU4_53440</name>
</gene>
<dbReference type="AlphaFoldDB" id="A0A511DNK4"/>
<dbReference type="OrthoDB" id="147639at2"/>
<evidence type="ECO:0000313" key="10">
    <source>
        <dbReference type="Proteomes" id="UP000321685"/>
    </source>
</evidence>
<comment type="similarity">
    <text evidence="7">Belongs to the binding-protein-dependent transport system permease family.</text>
</comment>
<keyword evidence="5 7" id="KW-1133">Transmembrane helix</keyword>
<comment type="subcellular location">
    <subcellularLocation>
        <location evidence="1 7">Cell membrane</location>
        <topology evidence="1 7">Multi-pass membrane protein</topology>
    </subcellularLocation>
</comment>
<dbReference type="InterPro" id="IPR000515">
    <property type="entry name" value="MetI-like"/>
</dbReference>
<dbReference type="GO" id="GO:0005886">
    <property type="term" value="C:plasma membrane"/>
    <property type="evidence" value="ECO:0007669"/>
    <property type="project" value="UniProtKB-SubCell"/>
</dbReference>
<keyword evidence="3" id="KW-1003">Cell membrane</keyword>
<comment type="caution">
    <text evidence="9">The sequence shown here is derived from an EMBL/GenBank/DDBJ whole genome shotgun (WGS) entry which is preliminary data.</text>
</comment>
<feature type="transmembrane region" description="Helical" evidence="7">
    <location>
        <begin position="242"/>
        <end position="267"/>
    </location>
</feature>
<proteinExistence type="inferred from homology"/>
<evidence type="ECO:0000256" key="7">
    <source>
        <dbReference type="RuleBase" id="RU363032"/>
    </source>
</evidence>
<dbReference type="CDD" id="cd06261">
    <property type="entry name" value="TM_PBP2"/>
    <property type="match status" value="1"/>
</dbReference>
<dbReference type="InterPro" id="IPR035906">
    <property type="entry name" value="MetI-like_sf"/>
</dbReference>
<feature type="transmembrane region" description="Helical" evidence="7">
    <location>
        <begin position="98"/>
        <end position="121"/>
    </location>
</feature>
<evidence type="ECO:0000256" key="1">
    <source>
        <dbReference type="ARBA" id="ARBA00004651"/>
    </source>
</evidence>
<feature type="transmembrane region" description="Helical" evidence="7">
    <location>
        <begin position="12"/>
        <end position="31"/>
    </location>
</feature>
<dbReference type="GO" id="GO:0071916">
    <property type="term" value="F:dipeptide transmembrane transporter activity"/>
    <property type="evidence" value="ECO:0007669"/>
    <property type="project" value="TreeGrafter"/>
</dbReference>
<dbReference type="Pfam" id="PF00528">
    <property type="entry name" value="BPD_transp_1"/>
    <property type="match status" value="1"/>
</dbReference>
<dbReference type="Proteomes" id="UP000321685">
    <property type="component" value="Unassembled WGS sequence"/>
</dbReference>
<evidence type="ECO:0000256" key="4">
    <source>
        <dbReference type="ARBA" id="ARBA00022692"/>
    </source>
</evidence>
<reference evidence="9 10" key="1">
    <citation type="submission" date="2019-07" db="EMBL/GenBank/DDBJ databases">
        <title>Whole genome shotgun sequence of Pseudonocardia sulfidoxydans NBRC 16205.</title>
        <authorList>
            <person name="Hosoyama A."/>
            <person name="Uohara A."/>
            <person name="Ohji S."/>
            <person name="Ichikawa N."/>
        </authorList>
    </citation>
    <scope>NUCLEOTIDE SEQUENCE [LARGE SCALE GENOMIC DNA]</scope>
    <source>
        <strain evidence="9 10">NBRC 16205</strain>
    </source>
</reference>
<sequence length="312" mass="32956">MTRYLAGRLGQFLIVVGGALLVVFILLYAIADPARTMLPVGTPDNVVADFRARYGFDQPLLVQLGTFFAKAVHFDFGESLWQGGSAIGSVLAHLPATLLIAIPAVVLGAAAGLVLGTVAARRPDSGLAQALNVFAYGVISVAEFWVGLMLILIFAVIMGWLPTGGYDPKPATLVLPVLVLAMKPFAQIFQLTQSTMVTEYGKQYVMAARAKGLGEVAVAREHVIRNAAIPVVTLGFYELGRVFVGTAVIVEVVFAWPGIGRLAVGALEHGDVFLVQAIVAVAAIVVAGLNLGADLLYFRLDPRTRSVLKGGS</sequence>
<dbReference type="SUPFAM" id="SSF161098">
    <property type="entry name" value="MetI-like"/>
    <property type="match status" value="1"/>
</dbReference>
<organism evidence="9 10">
    <name type="scientific">Pseudonocardia sulfidoxydans NBRC 16205</name>
    <dbReference type="NCBI Taxonomy" id="1223511"/>
    <lineage>
        <taxon>Bacteria</taxon>
        <taxon>Bacillati</taxon>
        <taxon>Actinomycetota</taxon>
        <taxon>Actinomycetes</taxon>
        <taxon>Pseudonocardiales</taxon>
        <taxon>Pseudonocardiaceae</taxon>
        <taxon>Pseudonocardia</taxon>
    </lineage>
</organism>
<dbReference type="PANTHER" id="PTHR43163">
    <property type="entry name" value="DIPEPTIDE TRANSPORT SYSTEM PERMEASE PROTEIN DPPB-RELATED"/>
    <property type="match status" value="1"/>
</dbReference>
<feature type="transmembrane region" description="Helical" evidence="7">
    <location>
        <begin position="173"/>
        <end position="192"/>
    </location>
</feature>
<evidence type="ECO:0000313" key="9">
    <source>
        <dbReference type="EMBL" id="GEL26390.1"/>
    </source>
</evidence>
<evidence type="ECO:0000256" key="5">
    <source>
        <dbReference type="ARBA" id="ARBA00022989"/>
    </source>
</evidence>
<name>A0A511DNK4_9PSEU</name>
<protein>
    <submittedName>
        <fullName evidence="9">ABC transporter permease</fullName>
    </submittedName>
</protein>
<keyword evidence="4 7" id="KW-0812">Transmembrane</keyword>